<dbReference type="RefSeq" id="WP_398708852.1">
    <property type="nucleotide sequence ID" value="NZ_JBIRUI010000004.1"/>
</dbReference>
<comment type="caution">
    <text evidence="1">The sequence shown here is derived from an EMBL/GenBank/DDBJ whole genome shotgun (WGS) entry which is preliminary data.</text>
</comment>
<accession>A0ABW7U6H2</accession>
<sequence length="53" mass="6127">MGLDPLWRFAGFFDGRSGFVAAAESRPFRFRRRCGIVEVPDAARRPRPTGMWR</sequence>
<dbReference type="Proteomes" id="UP001611339">
    <property type="component" value="Unassembled WGS sequence"/>
</dbReference>
<proteinExistence type="predicted"/>
<name>A0ABW7U6H2_9ACTN</name>
<organism evidence="1 2">
    <name type="scientific">Streptomyces litmocidini</name>
    <dbReference type="NCBI Taxonomy" id="67318"/>
    <lineage>
        <taxon>Bacteria</taxon>
        <taxon>Bacillati</taxon>
        <taxon>Actinomycetota</taxon>
        <taxon>Actinomycetes</taxon>
        <taxon>Kitasatosporales</taxon>
        <taxon>Streptomycetaceae</taxon>
        <taxon>Streptomyces</taxon>
    </lineage>
</organism>
<evidence type="ECO:0000313" key="1">
    <source>
        <dbReference type="EMBL" id="MFI1714419.1"/>
    </source>
</evidence>
<dbReference type="EMBL" id="JBIRUI010000004">
    <property type="protein sequence ID" value="MFI1714419.1"/>
    <property type="molecule type" value="Genomic_DNA"/>
</dbReference>
<keyword evidence="2" id="KW-1185">Reference proteome</keyword>
<protein>
    <submittedName>
        <fullName evidence="1">Uncharacterized protein</fullName>
    </submittedName>
</protein>
<reference evidence="1 2" key="1">
    <citation type="submission" date="2024-10" db="EMBL/GenBank/DDBJ databases">
        <title>The Natural Products Discovery Center: Release of the First 8490 Sequenced Strains for Exploring Actinobacteria Biosynthetic Diversity.</title>
        <authorList>
            <person name="Kalkreuter E."/>
            <person name="Kautsar S.A."/>
            <person name="Yang D."/>
            <person name="Bader C.D."/>
            <person name="Teijaro C.N."/>
            <person name="Fluegel L."/>
            <person name="Davis C.M."/>
            <person name="Simpson J.R."/>
            <person name="Lauterbach L."/>
            <person name="Steele A.D."/>
            <person name="Gui C."/>
            <person name="Meng S."/>
            <person name="Li G."/>
            <person name="Viehrig K."/>
            <person name="Ye F."/>
            <person name="Su P."/>
            <person name="Kiefer A.F."/>
            <person name="Nichols A."/>
            <person name="Cepeda A.J."/>
            <person name="Yan W."/>
            <person name="Fan B."/>
            <person name="Jiang Y."/>
            <person name="Adhikari A."/>
            <person name="Zheng C.-J."/>
            <person name="Schuster L."/>
            <person name="Cowan T.M."/>
            <person name="Smanski M.J."/>
            <person name="Chevrette M.G."/>
            <person name="De Carvalho L.P.S."/>
            <person name="Shen B."/>
        </authorList>
    </citation>
    <scope>NUCLEOTIDE SEQUENCE [LARGE SCALE GENOMIC DNA]</scope>
    <source>
        <strain evidence="1 2">NPDC020602</strain>
    </source>
</reference>
<gene>
    <name evidence="1" type="ORF">ACH407_12710</name>
</gene>
<evidence type="ECO:0000313" key="2">
    <source>
        <dbReference type="Proteomes" id="UP001611339"/>
    </source>
</evidence>